<organism evidence="1 2">
    <name type="scientific">Puccinia graminis f. sp. tritici</name>
    <dbReference type="NCBI Taxonomy" id="56615"/>
    <lineage>
        <taxon>Eukaryota</taxon>
        <taxon>Fungi</taxon>
        <taxon>Dikarya</taxon>
        <taxon>Basidiomycota</taxon>
        <taxon>Pucciniomycotina</taxon>
        <taxon>Pucciniomycetes</taxon>
        <taxon>Pucciniales</taxon>
        <taxon>Pucciniaceae</taxon>
        <taxon>Puccinia</taxon>
    </lineage>
</organism>
<evidence type="ECO:0000313" key="1">
    <source>
        <dbReference type="EMBL" id="KAA1124501.1"/>
    </source>
</evidence>
<accession>A0A5B0RF48</accession>
<comment type="caution">
    <text evidence="1">The sequence shown here is derived from an EMBL/GenBank/DDBJ whole genome shotgun (WGS) entry which is preliminary data.</text>
</comment>
<gene>
    <name evidence="1" type="ORF">PGTUg99_034251</name>
</gene>
<reference evidence="1 2" key="1">
    <citation type="submission" date="2019-05" db="EMBL/GenBank/DDBJ databases">
        <title>Emergence of the Ug99 lineage of the wheat stem rust pathogen through somatic hybridization.</title>
        <authorList>
            <person name="Li F."/>
            <person name="Upadhyaya N.M."/>
            <person name="Sperschneider J."/>
            <person name="Matny O."/>
            <person name="Nguyen-Phuc H."/>
            <person name="Mago R."/>
            <person name="Raley C."/>
            <person name="Miller M.E."/>
            <person name="Silverstein K.A.T."/>
            <person name="Henningsen E."/>
            <person name="Hirsch C.D."/>
            <person name="Visser B."/>
            <person name="Pretorius Z.A."/>
            <person name="Steffenson B.J."/>
            <person name="Schwessinger B."/>
            <person name="Dodds P.N."/>
            <person name="Figueroa M."/>
        </authorList>
    </citation>
    <scope>NUCLEOTIDE SEQUENCE [LARGE SCALE GENOMIC DNA]</scope>
    <source>
        <strain evidence="1 2">Ug99</strain>
    </source>
</reference>
<dbReference type="Proteomes" id="UP000325313">
    <property type="component" value="Unassembled WGS sequence"/>
</dbReference>
<dbReference type="AlphaFoldDB" id="A0A5B0RF48"/>
<evidence type="ECO:0000313" key="2">
    <source>
        <dbReference type="Proteomes" id="UP000325313"/>
    </source>
</evidence>
<dbReference type="EMBL" id="VDEP01000204">
    <property type="protein sequence ID" value="KAA1124501.1"/>
    <property type="molecule type" value="Genomic_DNA"/>
</dbReference>
<sequence>MLKQGSKRSTRTVRLILDQATYLNDKRRWTKLDKSQDFSNRPALEDKAETDGNHLWAAPVTQFRPQYLWSASGFGKRTLGRWVQGLEINNHSGLSRNKSLPRQQLIFNSSLGYSSMCAATHPDKFM</sequence>
<name>A0A5B0RF48_PUCGR</name>
<protein>
    <submittedName>
        <fullName evidence="1">Uncharacterized protein</fullName>
    </submittedName>
</protein>
<proteinExistence type="predicted"/>